<dbReference type="EMBL" id="PTPX01000006">
    <property type="protein sequence ID" value="RAL19435.1"/>
    <property type="molecule type" value="Genomic_DNA"/>
</dbReference>
<dbReference type="AlphaFoldDB" id="A0A328C0J0"/>
<evidence type="ECO:0000256" key="6">
    <source>
        <dbReference type="ARBA" id="ARBA00022729"/>
    </source>
</evidence>
<feature type="signal peptide" evidence="14">
    <location>
        <begin position="1"/>
        <end position="20"/>
    </location>
</feature>
<organism evidence="15 16">
    <name type="scientific">Glaesserella australis</name>
    <dbReference type="NCBI Taxonomy" id="2094024"/>
    <lineage>
        <taxon>Bacteria</taxon>
        <taxon>Pseudomonadati</taxon>
        <taxon>Pseudomonadota</taxon>
        <taxon>Gammaproteobacteria</taxon>
        <taxon>Pasteurellales</taxon>
        <taxon>Pasteurellaceae</taxon>
        <taxon>Glaesserella</taxon>
    </lineage>
</organism>
<evidence type="ECO:0000313" key="15">
    <source>
        <dbReference type="EMBL" id="RAL19435.1"/>
    </source>
</evidence>
<feature type="chain" id="PRO_5016464954" description="High-affinity zinc uptake system protein ZnuA" evidence="14">
    <location>
        <begin position="21"/>
        <end position="311"/>
    </location>
</feature>
<sequence length="311" mass="34344">MFKKSVLSLALLAATAVSNADVLTTVKPLGFIASAITDGVTETKVLLPVSASPHDYSLKPSDVEQLQSAQLVVWVGEEMESFLEKSIEKLPKEKVLTLENVDAIKEIAEHSSEHKEDKHDHKHEHKHEHKHSHGHDHAHSHDEDWHIWLSPTASEHIAEQIAERLSQQLPEQKAKIAENLASFKATLAAKNVEIAKQLEPVKSKGYYTFHDAYGYFEDAYGLKSLGSFTINPTVAPGAKTLNKIKQSIAQKKAQCLFAEPQFTPKVIESLSKGTSAKVGQLDPLGAKVELSKNAYPEFLQSLASQFSECLN</sequence>
<comment type="function">
    <text evidence="12">Part of the ATP-binding cassette (ABC) transport system ZnuABC involved in zinc import. Binds zinc with high affinity and specificity and delivers it to the membrane permease for translocation into the cytoplasm.</text>
</comment>
<keyword evidence="10" id="KW-0406">Ion transport</keyword>
<evidence type="ECO:0000256" key="13">
    <source>
        <dbReference type="SAM" id="MobiDB-lite"/>
    </source>
</evidence>
<keyword evidence="11" id="KW-1015">Disulfide bond</keyword>
<evidence type="ECO:0000256" key="7">
    <source>
        <dbReference type="ARBA" id="ARBA00022764"/>
    </source>
</evidence>
<proteinExistence type="inferred from homology"/>
<keyword evidence="5" id="KW-0479">Metal-binding</keyword>
<comment type="subcellular location">
    <subcellularLocation>
        <location evidence="1">Periplasm</location>
    </subcellularLocation>
</comment>
<dbReference type="PANTHER" id="PTHR42953:SF3">
    <property type="entry name" value="HIGH-AFFINITY ZINC UPTAKE SYSTEM PROTEIN ZNUA"/>
    <property type="match status" value="1"/>
</dbReference>
<evidence type="ECO:0000256" key="11">
    <source>
        <dbReference type="ARBA" id="ARBA00023157"/>
    </source>
</evidence>
<evidence type="ECO:0000256" key="10">
    <source>
        <dbReference type="ARBA" id="ARBA00023065"/>
    </source>
</evidence>
<evidence type="ECO:0000256" key="2">
    <source>
        <dbReference type="ARBA" id="ARBA00011028"/>
    </source>
</evidence>
<evidence type="ECO:0000256" key="3">
    <source>
        <dbReference type="ARBA" id="ARBA00015915"/>
    </source>
</evidence>
<accession>A0A328C0J0</accession>
<dbReference type="Gene3D" id="3.40.50.1980">
    <property type="entry name" value="Nitrogenase molybdenum iron protein domain"/>
    <property type="match status" value="2"/>
</dbReference>
<dbReference type="RefSeq" id="WP_111749399.1">
    <property type="nucleotide sequence ID" value="NZ_PTPX01000006.1"/>
</dbReference>
<dbReference type="OrthoDB" id="7346865at2"/>
<dbReference type="InterPro" id="IPR006127">
    <property type="entry name" value="ZnuA-like"/>
</dbReference>
<dbReference type="Proteomes" id="UP000248689">
    <property type="component" value="Unassembled WGS sequence"/>
</dbReference>
<dbReference type="GO" id="GO:0046872">
    <property type="term" value="F:metal ion binding"/>
    <property type="evidence" value="ECO:0007669"/>
    <property type="project" value="UniProtKB-KW"/>
</dbReference>
<dbReference type="GO" id="GO:0042597">
    <property type="term" value="C:periplasmic space"/>
    <property type="evidence" value="ECO:0007669"/>
    <property type="project" value="UniProtKB-SubCell"/>
</dbReference>
<evidence type="ECO:0000256" key="12">
    <source>
        <dbReference type="ARBA" id="ARBA00045516"/>
    </source>
</evidence>
<reference evidence="16" key="1">
    <citation type="submission" date="2018-02" db="EMBL/GenBank/DDBJ databases">
        <title>Glaesserella australis sp. nov., isolated from the lungs of pigs.</title>
        <authorList>
            <person name="Turni C."/>
            <person name="Christensen H."/>
        </authorList>
    </citation>
    <scope>NUCLEOTIDE SEQUENCE [LARGE SCALE GENOMIC DNA]</scope>
    <source>
        <strain evidence="16">HS4635</strain>
    </source>
</reference>
<dbReference type="GO" id="GO:0006829">
    <property type="term" value="P:zinc ion transport"/>
    <property type="evidence" value="ECO:0007669"/>
    <property type="project" value="UniProtKB-KW"/>
</dbReference>
<evidence type="ECO:0000256" key="4">
    <source>
        <dbReference type="ARBA" id="ARBA00022448"/>
    </source>
</evidence>
<keyword evidence="8" id="KW-0862">Zinc</keyword>
<evidence type="ECO:0000313" key="16">
    <source>
        <dbReference type="Proteomes" id="UP000248689"/>
    </source>
</evidence>
<dbReference type="InterPro" id="IPR050492">
    <property type="entry name" value="Bact_metal-bind_prot9"/>
</dbReference>
<dbReference type="SUPFAM" id="SSF53807">
    <property type="entry name" value="Helical backbone' metal receptor"/>
    <property type="match status" value="1"/>
</dbReference>
<name>A0A328C0J0_9PAST</name>
<keyword evidence="7" id="KW-0574">Periplasm</keyword>
<evidence type="ECO:0000256" key="8">
    <source>
        <dbReference type="ARBA" id="ARBA00022833"/>
    </source>
</evidence>
<evidence type="ECO:0000256" key="14">
    <source>
        <dbReference type="SAM" id="SignalP"/>
    </source>
</evidence>
<comment type="similarity">
    <text evidence="2">Belongs to the bacterial solute-binding protein 9 family.</text>
</comment>
<keyword evidence="6 14" id="KW-0732">Signal</keyword>
<evidence type="ECO:0000256" key="1">
    <source>
        <dbReference type="ARBA" id="ARBA00004418"/>
    </source>
</evidence>
<keyword evidence="9" id="KW-0864">Zinc transport</keyword>
<dbReference type="FunFam" id="3.40.50.1980:FF:000028">
    <property type="entry name" value="High-affinity zinc uptake system protein znuA"/>
    <property type="match status" value="1"/>
</dbReference>
<feature type="compositionally biased region" description="Basic residues" evidence="13">
    <location>
        <begin position="120"/>
        <end position="134"/>
    </location>
</feature>
<dbReference type="Pfam" id="PF01297">
    <property type="entry name" value="ZnuA"/>
    <property type="match status" value="1"/>
</dbReference>
<protein>
    <recommendedName>
        <fullName evidence="3">High-affinity zinc uptake system protein ZnuA</fullName>
    </recommendedName>
</protein>
<evidence type="ECO:0000256" key="5">
    <source>
        <dbReference type="ARBA" id="ARBA00022723"/>
    </source>
</evidence>
<keyword evidence="16" id="KW-1185">Reference proteome</keyword>
<keyword evidence="4" id="KW-0813">Transport</keyword>
<evidence type="ECO:0000256" key="9">
    <source>
        <dbReference type="ARBA" id="ARBA00022906"/>
    </source>
</evidence>
<feature type="region of interest" description="Disordered" evidence="13">
    <location>
        <begin position="111"/>
        <end position="141"/>
    </location>
</feature>
<dbReference type="InterPro" id="IPR035520">
    <property type="entry name" value="ZnuA"/>
</dbReference>
<dbReference type="PANTHER" id="PTHR42953">
    <property type="entry name" value="HIGH-AFFINITY ZINC UPTAKE SYSTEM PROTEIN ZNUA-RELATED"/>
    <property type="match status" value="1"/>
</dbReference>
<comment type="caution">
    <text evidence="15">The sequence shown here is derived from an EMBL/GenBank/DDBJ whole genome shotgun (WGS) entry which is preliminary data.</text>
</comment>
<dbReference type="CDD" id="cd01019">
    <property type="entry name" value="ZnuA"/>
    <property type="match status" value="1"/>
</dbReference>
<gene>
    <name evidence="15" type="ORF">C5N92_03035</name>
</gene>
<dbReference type="FunFam" id="3.40.50.1980:FF:000006">
    <property type="entry name" value="Zinc ABC transporter substrate-binding protein ZnuA"/>
    <property type="match status" value="1"/>
</dbReference>
<dbReference type="NCBIfam" id="NF007091">
    <property type="entry name" value="PRK09545.1"/>
    <property type="match status" value="1"/>
</dbReference>